<protein>
    <submittedName>
        <fullName evidence="3">Uncharacterized protein</fullName>
    </submittedName>
</protein>
<evidence type="ECO:0000256" key="1">
    <source>
        <dbReference type="SAM" id="MobiDB-lite"/>
    </source>
</evidence>
<dbReference type="EMBL" id="QZBS01000003">
    <property type="protein sequence ID" value="THZ79611.1"/>
    <property type="molecule type" value="Genomic_DNA"/>
</dbReference>
<gene>
    <name evidence="3" type="ORF">D6C85_00368</name>
</gene>
<comment type="caution">
    <text evidence="3">The sequence shown here is derived from an EMBL/GenBank/DDBJ whole genome shotgun (WGS) entry which is preliminary data.</text>
</comment>
<feature type="signal peptide" evidence="2">
    <location>
        <begin position="1"/>
        <end position="15"/>
    </location>
</feature>
<reference evidence="3 4" key="1">
    <citation type="submission" date="2018-10" db="EMBL/GenBank/DDBJ databases">
        <title>Fifty Aureobasidium pullulans genomes reveal a recombining polyextremotolerant generalist.</title>
        <authorList>
            <person name="Gostincar C."/>
            <person name="Turk M."/>
            <person name="Zajc J."/>
            <person name="Gunde-Cimerman N."/>
        </authorList>
    </citation>
    <scope>NUCLEOTIDE SEQUENCE [LARGE SCALE GENOMIC DNA]</scope>
    <source>
        <strain evidence="3 4">EXF-3519</strain>
    </source>
</reference>
<name>A0A4S9XLR8_AURPU</name>
<feature type="region of interest" description="Disordered" evidence="1">
    <location>
        <begin position="73"/>
        <end position="96"/>
    </location>
</feature>
<accession>A0A4S9XLR8</accession>
<feature type="chain" id="PRO_5020472825" evidence="2">
    <location>
        <begin position="16"/>
        <end position="162"/>
    </location>
</feature>
<keyword evidence="2" id="KW-0732">Signal</keyword>
<dbReference type="AlphaFoldDB" id="A0A4S9XLR8"/>
<proteinExistence type="predicted"/>
<dbReference type="Proteomes" id="UP000309734">
    <property type="component" value="Unassembled WGS sequence"/>
</dbReference>
<sequence length="162" mass="17875">MLALLILGLCVLCAAQSIGLTFSLHLIGECPVIGSLEAITFTTASFLNTFECFNIEDLFSVNTSDSYGSRSYRTLSSSDPDTNDWRVSPTPTKPTTPQSCIIKIRLLGYRRKKVKMPSVFWKCTPVRVANRQTPIPTPSILSLVGLVRVRELEIVMMLGTTS</sequence>
<evidence type="ECO:0000256" key="2">
    <source>
        <dbReference type="SAM" id="SignalP"/>
    </source>
</evidence>
<evidence type="ECO:0000313" key="3">
    <source>
        <dbReference type="EMBL" id="THZ79611.1"/>
    </source>
</evidence>
<organism evidence="3 4">
    <name type="scientific">Aureobasidium pullulans</name>
    <name type="common">Black yeast</name>
    <name type="synonym">Pullularia pullulans</name>
    <dbReference type="NCBI Taxonomy" id="5580"/>
    <lineage>
        <taxon>Eukaryota</taxon>
        <taxon>Fungi</taxon>
        <taxon>Dikarya</taxon>
        <taxon>Ascomycota</taxon>
        <taxon>Pezizomycotina</taxon>
        <taxon>Dothideomycetes</taxon>
        <taxon>Dothideomycetidae</taxon>
        <taxon>Dothideales</taxon>
        <taxon>Saccotheciaceae</taxon>
        <taxon>Aureobasidium</taxon>
    </lineage>
</organism>
<evidence type="ECO:0000313" key="4">
    <source>
        <dbReference type="Proteomes" id="UP000309734"/>
    </source>
</evidence>